<dbReference type="GO" id="GO:0016740">
    <property type="term" value="F:transferase activity"/>
    <property type="evidence" value="ECO:0007669"/>
    <property type="project" value="UniProtKB-KW"/>
</dbReference>
<dbReference type="SUPFAM" id="SSF53448">
    <property type="entry name" value="Nucleotide-diphospho-sugar transferases"/>
    <property type="match status" value="1"/>
</dbReference>
<dbReference type="Pfam" id="PF13704">
    <property type="entry name" value="Glyco_tranf_2_4"/>
    <property type="match status" value="1"/>
</dbReference>
<gene>
    <name evidence="1" type="ORF">FEV53_00675</name>
</gene>
<protein>
    <submittedName>
        <fullName evidence="1">Glycosyltransferase family 2 protein</fullName>
    </submittedName>
</protein>
<accession>A0A547QB06</accession>
<dbReference type="Proteomes" id="UP000318590">
    <property type="component" value="Unassembled WGS sequence"/>
</dbReference>
<name>A0A547QB06_9RHOB</name>
<organism evidence="1 2">
    <name type="scientific">Palleronia caenipelagi</name>
    <dbReference type="NCBI Taxonomy" id="2489174"/>
    <lineage>
        <taxon>Bacteria</taxon>
        <taxon>Pseudomonadati</taxon>
        <taxon>Pseudomonadota</taxon>
        <taxon>Alphaproteobacteria</taxon>
        <taxon>Rhodobacterales</taxon>
        <taxon>Roseobacteraceae</taxon>
        <taxon>Palleronia</taxon>
    </lineage>
</organism>
<evidence type="ECO:0000313" key="2">
    <source>
        <dbReference type="Proteomes" id="UP000318590"/>
    </source>
</evidence>
<dbReference type="OrthoDB" id="3010234at2"/>
<keyword evidence="2" id="KW-1185">Reference proteome</keyword>
<dbReference type="CDD" id="cd00761">
    <property type="entry name" value="Glyco_tranf_GTA_type"/>
    <property type="match status" value="1"/>
</dbReference>
<dbReference type="AlphaFoldDB" id="A0A547QB06"/>
<keyword evidence="1" id="KW-0808">Transferase</keyword>
<reference evidence="1 2" key="1">
    <citation type="submission" date="2019-06" db="EMBL/GenBank/DDBJ databases">
        <title>Paenimaribius caenipelagi gen. nov., sp. nov., isolated from a tidal flat.</title>
        <authorList>
            <person name="Yoon J.-H."/>
        </authorList>
    </citation>
    <scope>NUCLEOTIDE SEQUENCE [LARGE SCALE GENOMIC DNA]</scope>
    <source>
        <strain evidence="1 2">JBTF-M29</strain>
    </source>
</reference>
<proteinExistence type="predicted"/>
<dbReference type="RefSeq" id="WP_142832887.1">
    <property type="nucleotide sequence ID" value="NZ_VFSV01000001.1"/>
</dbReference>
<dbReference type="EMBL" id="VFSV01000001">
    <property type="protein sequence ID" value="TRD23564.1"/>
    <property type="molecule type" value="Genomic_DNA"/>
</dbReference>
<sequence length="349" mass="39237">MMQTVERVGPEKVAGDAVPVLFLAHNERRLLPDFLRHYRSFGNVTFLAIDDGSDDGTREYLLEQPDVTVFAPAQGTAYATHKVDWRREVLDAYGTGKWCLVPDVDEHFIHVETSFDAMLDKLDGEGAEVLLTVMVDMYADRPLRDQPMPEEGQRLTDLFPYFDGPRAMPGYVLRPAGKKKLQQHPTPTVKIFGGMRERVFNIAQKELGWLDRFAMQYFAIDKDPSWSGPMRIVSKALSKRINGVVADAQKMNKVGLLKWRRGGQFSGGPHAIDQKLAESSGRAAFLHFTFAGGEQALRYTAERGSHYEGGRYYKRMLDAEDTMSRSPVIAESVRYDGPSALTGIIKQIT</sequence>
<dbReference type="InterPro" id="IPR029044">
    <property type="entry name" value="Nucleotide-diphossugar_trans"/>
</dbReference>
<evidence type="ECO:0000313" key="1">
    <source>
        <dbReference type="EMBL" id="TRD23564.1"/>
    </source>
</evidence>
<comment type="caution">
    <text evidence="1">The sequence shown here is derived from an EMBL/GenBank/DDBJ whole genome shotgun (WGS) entry which is preliminary data.</text>
</comment>